<dbReference type="GO" id="GO:0005524">
    <property type="term" value="F:ATP binding"/>
    <property type="evidence" value="ECO:0007669"/>
    <property type="project" value="UniProtKB-KW"/>
</dbReference>
<evidence type="ECO:0000313" key="7">
    <source>
        <dbReference type="EMBL" id="BAF86476.1"/>
    </source>
</evidence>
<dbReference type="EMBL" id="AP009384">
    <property type="protein sequence ID" value="BAF86476.1"/>
    <property type="molecule type" value="Genomic_DNA"/>
</dbReference>
<accession>A8IM36</accession>
<reference evidence="7 8" key="4">
    <citation type="journal article" date="2009" name="Appl. Environ. Microbiol.">
        <title>Comparative genome-wide transcriptional profiling of Azorhizobium caulinodans ORS571 grown under free-living and symbiotic conditions.</title>
        <authorList>
            <person name="Tsukada S."/>
            <person name="Aono T."/>
            <person name="Akiba N."/>
            <person name="Lee KB."/>
            <person name="Liu CT."/>
            <person name="Toyazaki H."/>
            <person name="Oyaizu H."/>
        </authorList>
    </citation>
    <scope>NUCLEOTIDE SEQUENCE [LARGE SCALE GENOMIC DNA]</scope>
    <source>
        <strain evidence="8">ATCC 43989 / DSM 5975 / JCM 20966 / LMG 6465 / NBRC 14845 / NCIMB 13405 / ORS 571</strain>
    </source>
</reference>
<dbReference type="InterPro" id="IPR003439">
    <property type="entry name" value="ABC_transporter-like_ATP-bd"/>
</dbReference>
<dbReference type="PROSITE" id="PS00211">
    <property type="entry name" value="ABC_TRANSPORTER_1"/>
    <property type="match status" value="1"/>
</dbReference>
<protein>
    <submittedName>
        <fullName evidence="7">ABC transporter</fullName>
    </submittedName>
</protein>
<dbReference type="Proteomes" id="UP000000270">
    <property type="component" value="Chromosome"/>
</dbReference>
<dbReference type="Gene3D" id="3.40.50.300">
    <property type="entry name" value="P-loop containing nucleotide triphosphate hydrolases"/>
    <property type="match status" value="1"/>
</dbReference>
<dbReference type="CDD" id="cd03224">
    <property type="entry name" value="ABC_TM1139_LivF_branched"/>
    <property type="match status" value="1"/>
</dbReference>
<dbReference type="GO" id="GO:0015658">
    <property type="term" value="F:branched-chain amino acid transmembrane transporter activity"/>
    <property type="evidence" value="ECO:0007669"/>
    <property type="project" value="TreeGrafter"/>
</dbReference>
<organism evidence="7 8">
    <name type="scientific">Azorhizobium caulinodans (strain ATCC 43989 / DSM 5975 / JCM 20966 / LMG 6465 / NBRC 14845 / NCIMB 13405 / ORS 571)</name>
    <dbReference type="NCBI Taxonomy" id="438753"/>
    <lineage>
        <taxon>Bacteria</taxon>
        <taxon>Pseudomonadati</taxon>
        <taxon>Pseudomonadota</taxon>
        <taxon>Alphaproteobacteria</taxon>
        <taxon>Hyphomicrobiales</taxon>
        <taxon>Xanthobacteraceae</taxon>
        <taxon>Azorhizobium</taxon>
    </lineage>
</organism>
<dbReference type="HOGENOM" id="CLU_000604_1_2_5"/>
<keyword evidence="3" id="KW-0547">Nucleotide-binding</keyword>
<evidence type="ECO:0000256" key="2">
    <source>
        <dbReference type="ARBA" id="ARBA00022448"/>
    </source>
</evidence>
<dbReference type="STRING" id="438753.AZC_0478"/>
<reference evidence="7 8" key="3">
    <citation type="journal article" date="2008" name="BMC Genomics">
        <title>The genome of the versatile nitrogen fixer Azorhizobium caulinodans ORS571.</title>
        <authorList>
            <person name="Lee KB."/>
            <person name="Backer P.D."/>
            <person name="Aono T."/>
            <person name="Liu CT."/>
            <person name="Suzuki S."/>
            <person name="Suzuki T."/>
            <person name="Kaneko T."/>
            <person name="Yamada M."/>
            <person name="Tabata S."/>
            <person name="Kupfer D.M."/>
            <person name="Najar F.Z."/>
            <person name="Wiley G.B."/>
            <person name="Roe B."/>
            <person name="Binnewies T.T."/>
            <person name="Ussery D.W."/>
            <person name="D'Haeze W."/>
            <person name="Herder J.D."/>
            <person name="Gevers D."/>
            <person name="Vereecke D."/>
            <person name="Holsters M."/>
            <person name="Oyaizu H."/>
        </authorList>
    </citation>
    <scope>NUCLEOTIDE SEQUENCE [LARGE SCALE GENOMIC DNA]</scope>
    <source>
        <strain evidence="8">ATCC 43989 / DSM 5975 / JCM 20966 / LMG 6465 / NBRC 14845 / NCIMB 13405 / ORS 571</strain>
    </source>
</reference>
<sequence>MALLEVSGLEVAYGRVNALRGVDLRVEEGQIVTVLGANGAGKSTLLRAILGAVPPKAGGIAFAGRDVTREPPHARIGGGLVLVPEGRRILISLSVEENLLLGAHMRADTQKVRTEMDAIYDRFPNLAERRHMLASCLSGGEQQMLAIGRAMLAKPRLMMLDEPSLGLSPLFVSKLFDLIRELNRDGLSVLLVEQNTGKALACAHHATVLELGRVVMAGDPATLAADPRLQEAYLGEGSHAQAQHA</sequence>
<dbReference type="AlphaFoldDB" id="A8IM36"/>
<dbReference type="InterPro" id="IPR017871">
    <property type="entry name" value="ABC_transporter-like_CS"/>
</dbReference>
<gene>
    <name evidence="7" type="ordered locus">AZC_0478</name>
</gene>
<name>A8IM36_AZOC5</name>
<evidence type="ECO:0000256" key="5">
    <source>
        <dbReference type="ARBA" id="ARBA00022970"/>
    </source>
</evidence>
<dbReference type="KEGG" id="azc:AZC_0478"/>
<reference evidence="8" key="2">
    <citation type="submission" date="2007-04" db="EMBL/GenBank/DDBJ databases">
        <title>Complete genome sequence of the nitrogen-fixing bacterium Azorhizobium caulinodans ORS571.</title>
        <authorList>
            <person name="Lee K.B."/>
            <person name="Backer P.D."/>
            <person name="Aono T."/>
            <person name="Liu C.T."/>
            <person name="Suzuki S."/>
            <person name="Suzuki T."/>
            <person name="Kaneko T."/>
            <person name="Yamada M."/>
            <person name="Tabata S."/>
            <person name="Kupfer D.M."/>
            <person name="Najar F.Z."/>
            <person name="Wiley G.B."/>
            <person name="Roe B."/>
            <person name="Binnewies T."/>
            <person name="Ussery D."/>
            <person name="Vereecke D."/>
            <person name="Gevers D."/>
            <person name="Holsters M."/>
            <person name="Oyaizu H."/>
        </authorList>
    </citation>
    <scope>NUCLEOTIDE SEQUENCE [LARGE SCALE GENOMIC DNA]</scope>
    <source>
        <strain evidence="8">ATCC 43989 / DSM 5975 / JCM 20966 / LMG 6465 / NBRC 14845 / NCIMB 13405 / ORS 571</strain>
    </source>
</reference>
<evidence type="ECO:0000256" key="3">
    <source>
        <dbReference type="ARBA" id="ARBA00022741"/>
    </source>
</evidence>
<keyword evidence="4" id="KW-0067">ATP-binding</keyword>
<dbReference type="SUPFAM" id="SSF52540">
    <property type="entry name" value="P-loop containing nucleoside triphosphate hydrolases"/>
    <property type="match status" value="1"/>
</dbReference>
<evidence type="ECO:0000313" key="8">
    <source>
        <dbReference type="Proteomes" id="UP000000270"/>
    </source>
</evidence>
<dbReference type="GO" id="GO:0016887">
    <property type="term" value="F:ATP hydrolysis activity"/>
    <property type="evidence" value="ECO:0007669"/>
    <property type="project" value="InterPro"/>
</dbReference>
<dbReference type="SMART" id="SM00382">
    <property type="entry name" value="AAA"/>
    <property type="match status" value="1"/>
</dbReference>
<reference evidence="7 8" key="1">
    <citation type="journal article" date="2007" name="Appl. Environ. Microbiol.">
        <title>Rhizobial factors required for stem nodule maturation and maintenance in Sesbania rostrata-Azorhizobium caulinodans ORS571 symbiosis.</title>
        <authorList>
            <person name="Suzuki S."/>
            <person name="Aono T."/>
            <person name="Lee KB."/>
            <person name="Suzuki T."/>
            <person name="Liu CT."/>
            <person name="Miwa H."/>
            <person name="Wakao S."/>
            <person name="Iki T."/>
            <person name="Oyaizu H."/>
        </authorList>
    </citation>
    <scope>NUCLEOTIDE SEQUENCE [LARGE SCALE GENOMIC DNA]</scope>
    <source>
        <strain evidence="8">ATCC 43989 / DSM 5975 / JCM 20966 / LMG 6465 / NBRC 14845 / NCIMB 13405 / ORS 571</strain>
    </source>
</reference>
<proteinExistence type="inferred from homology"/>
<dbReference type="Pfam" id="PF00005">
    <property type="entry name" value="ABC_tran"/>
    <property type="match status" value="1"/>
</dbReference>
<evidence type="ECO:0000259" key="6">
    <source>
        <dbReference type="PROSITE" id="PS50893"/>
    </source>
</evidence>
<dbReference type="PROSITE" id="PS50893">
    <property type="entry name" value="ABC_TRANSPORTER_2"/>
    <property type="match status" value="1"/>
</dbReference>
<comment type="similarity">
    <text evidence="1">Belongs to the ABC transporter superfamily.</text>
</comment>
<dbReference type="InterPro" id="IPR003593">
    <property type="entry name" value="AAA+_ATPase"/>
</dbReference>
<keyword evidence="5" id="KW-0029">Amino-acid transport</keyword>
<keyword evidence="2" id="KW-0813">Transport</keyword>
<reference evidence="7 8" key="5">
    <citation type="journal article" date="2010" name="Appl. Environ. Microbiol.">
        <title>phrR-like gene praR of Azorhizobium caulinodans ORS571 is essential for symbiosis with Sesbania rostrata and is involved in expression of reb genes.</title>
        <authorList>
            <person name="Akiba N."/>
            <person name="Aono T."/>
            <person name="Toyazaki H."/>
            <person name="Sato S."/>
            <person name="Oyaizu H."/>
        </authorList>
    </citation>
    <scope>NUCLEOTIDE SEQUENCE [LARGE SCALE GENOMIC DNA]</scope>
    <source>
        <strain evidence="8">ATCC 43989 / DSM 5975 / JCM 20966 / LMG 6465 / NBRC 14845 / NCIMB 13405 / ORS 571</strain>
    </source>
</reference>
<reference evidence="7 8" key="6">
    <citation type="journal article" date="2011" name="Appl. Environ. Microbiol.">
        <title>Involvement of the azorhizobial chromosome partition gene (parA) in the onset of bacteroid differentiation during Sesbania rostrata stem nodule development.</title>
        <authorList>
            <person name="Liu CT."/>
            <person name="Lee KB."/>
            <person name="Wang YS."/>
            <person name="Peng MH."/>
            <person name="Lee KT."/>
            <person name="Suzuki S."/>
            <person name="Suzuki T."/>
            <person name="Oyaizu H."/>
        </authorList>
    </citation>
    <scope>NUCLEOTIDE SEQUENCE [LARGE SCALE GENOMIC DNA]</scope>
    <source>
        <strain evidence="8">ATCC 43989 / DSM 5975 / JCM 20966 / LMG 6465 / NBRC 14845 / NCIMB 13405 / ORS 571</strain>
    </source>
</reference>
<evidence type="ECO:0000256" key="4">
    <source>
        <dbReference type="ARBA" id="ARBA00022840"/>
    </source>
</evidence>
<dbReference type="RefSeq" id="WP_012169009.1">
    <property type="nucleotide sequence ID" value="NC_009937.1"/>
</dbReference>
<dbReference type="PANTHER" id="PTHR43820">
    <property type="entry name" value="HIGH-AFFINITY BRANCHED-CHAIN AMINO ACID TRANSPORT ATP-BINDING PROTEIN LIVF"/>
    <property type="match status" value="1"/>
</dbReference>
<dbReference type="GO" id="GO:0015807">
    <property type="term" value="P:L-amino acid transport"/>
    <property type="evidence" value="ECO:0007669"/>
    <property type="project" value="TreeGrafter"/>
</dbReference>
<evidence type="ECO:0000256" key="1">
    <source>
        <dbReference type="ARBA" id="ARBA00005417"/>
    </source>
</evidence>
<feature type="domain" description="ABC transporter" evidence="6">
    <location>
        <begin position="4"/>
        <end position="236"/>
    </location>
</feature>
<dbReference type="PANTHER" id="PTHR43820:SF6">
    <property type="entry name" value="ABC TRANSPORTER ATP-BINDING PROTEIN"/>
    <property type="match status" value="1"/>
</dbReference>
<dbReference type="eggNOG" id="COG0410">
    <property type="taxonomic scope" value="Bacteria"/>
</dbReference>
<keyword evidence="8" id="KW-1185">Reference proteome</keyword>
<dbReference type="InterPro" id="IPR027417">
    <property type="entry name" value="P-loop_NTPase"/>
</dbReference>
<dbReference type="InterPro" id="IPR052156">
    <property type="entry name" value="BCAA_Transport_ATP-bd_LivF"/>
</dbReference>